<reference evidence="4" key="1">
    <citation type="journal article" date="2019" name="Int. J. Syst. Evol. Microbiol.">
        <title>The Global Catalogue of Microorganisms (GCM) 10K type strain sequencing project: providing services to taxonomists for standard genome sequencing and annotation.</title>
        <authorList>
            <consortium name="The Broad Institute Genomics Platform"/>
            <consortium name="The Broad Institute Genome Sequencing Center for Infectious Disease"/>
            <person name="Wu L."/>
            <person name="Ma J."/>
        </authorList>
    </citation>
    <scope>NUCLEOTIDE SEQUENCE [LARGE SCALE GENOMIC DNA]</scope>
    <source>
        <strain evidence="4">TISTR 1827</strain>
    </source>
</reference>
<comment type="caution">
    <text evidence="3">The sequence shown here is derived from an EMBL/GenBank/DDBJ whole genome shotgun (WGS) entry which is preliminary data.</text>
</comment>
<dbReference type="Proteomes" id="UP001597493">
    <property type="component" value="Unassembled WGS sequence"/>
</dbReference>
<evidence type="ECO:0000256" key="1">
    <source>
        <dbReference type="SAM" id="MobiDB-lite"/>
    </source>
</evidence>
<sequence length="269" mass="30725">MLLSFRQRTKIIERHFGRKTVGPGYVYRLVNQAVRTNKPVSVIRLGDVMAKLLSGRNVDSLKPVSQFLGIRLPLSPQLKRDLQFAVQNASVVGLSHFTGSMNHLKEYIERSGWKPHRIADSFINDQLYERGYLHRLLRTHRVALVGRAAPAAAAQLRKQGYHVAFTIALNNYDELSGALRKLRSNRKRFDLVFVGASVPGRILCSKIKNELDASAIEIGHMMDAMSHPRSWAKPNNRQRFKHYWMRKLKKKRSSTTASSWRGPSNPDRT</sequence>
<organism evidence="3 4">
    <name type="scientific">Paenibacillus thailandensis</name>
    <dbReference type="NCBI Taxonomy" id="393250"/>
    <lineage>
        <taxon>Bacteria</taxon>
        <taxon>Bacillati</taxon>
        <taxon>Bacillota</taxon>
        <taxon>Bacilli</taxon>
        <taxon>Bacillales</taxon>
        <taxon>Paenibacillaceae</taxon>
        <taxon>Paenibacillus</taxon>
    </lineage>
</organism>
<dbReference type="InterPro" id="IPR049785">
    <property type="entry name" value="GT-D-like_firm"/>
</dbReference>
<accession>A0ABW5QUN3</accession>
<evidence type="ECO:0000313" key="4">
    <source>
        <dbReference type="Proteomes" id="UP001597493"/>
    </source>
</evidence>
<dbReference type="NCBIfam" id="NF040628">
    <property type="entry name" value="GT-D_rel"/>
    <property type="match status" value="1"/>
</dbReference>
<dbReference type="Pfam" id="PF22882">
    <property type="entry name" value="GT-D-like"/>
    <property type="match status" value="1"/>
</dbReference>
<keyword evidence="4" id="KW-1185">Reference proteome</keyword>
<feature type="domain" description="GT-D fold-like" evidence="2">
    <location>
        <begin position="25"/>
        <end position="225"/>
    </location>
</feature>
<gene>
    <name evidence="3" type="ORF">ACFSW5_07310</name>
</gene>
<evidence type="ECO:0000259" key="2">
    <source>
        <dbReference type="Pfam" id="PF22882"/>
    </source>
</evidence>
<protein>
    <submittedName>
        <fullName evidence="3">GT-D fold domain-containing glycosyltransferase</fullName>
    </submittedName>
</protein>
<evidence type="ECO:0000313" key="3">
    <source>
        <dbReference type="EMBL" id="MFD2660077.1"/>
    </source>
</evidence>
<name>A0ABW5QUN3_9BACL</name>
<dbReference type="RefSeq" id="WP_379270766.1">
    <property type="nucleotide sequence ID" value="NZ_JBHUMY010000006.1"/>
</dbReference>
<dbReference type="InterPro" id="IPR055171">
    <property type="entry name" value="GT-D-like"/>
</dbReference>
<feature type="region of interest" description="Disordered" evidence="1">
    <location>
        <begin position="248"/>
        <end position="269"/>
    </location>
</feature>
<dbReference type="EMBL" id="JBHUMY010000006">
    <property type="protein sequence ID" value="MFD2660077.1"/>
    <property type="molecule type" value="Genomic_DNA"/>
</dbReference>
<proteinExistence type="predicted"/>